<feature type="non-terminal residue" evidence="1">
    <location>
        <position position="1"/>
    </location>
</feature>
<reference evidence="1" key="1">
    <citation type="journal article" date="2015" name="Nature">
        <title>Complex archaea that bridge the gap between prokaryotes and eukaryotes.</title>
        <authorList>
            <person name="Spang A."/>
            <person name="Saw J.H."/>
            <person name="Jorgensen S.L."/>
            <person name="Zaremba-Niedzwiedzka K."/>
            <person name="Martijn J."/>
            <person name="Lind A.E."/>
            <person name="van Eijk R."/>
            <person name="Schleper C."/>
            <person name="Guy L."/>
            <person name="Ettema T.J."/>
        </authorList>
    </citation>
    <scope>NUCLEOTIDE SEQUENCE</scope>
</reference>
<name>A0A0F8ZSI2_9ZZZZ</name>
<protein>
    <submittedName>
        <fullName evidence="1">Uncharacterized protein</fullName>
    </submittedName>
</protein>
<dbReference type="InterPro" id="IPR032427">
    <property type="entry name" value="P22_portal"/>
</dbReference>
<organism evidence="1">
    <name type="scientific">marine sediment metagenome</name>
    <dbReference type="NCBI Taxonomy" id="412755"/>
    <lineage>
        <taxon>unclassified sequences</taxon>
        <taxon>metagenomes</taxon>
        <taxon>ecological metagenomes</taxon>
    </lineage>
</organism>
<dbReference type="AlphaFoldDB" id="A0A0F8ZSI2"/>
<proteinExistence type="predicted"/>
<gene>
    <name evidence="1" type="ORF">LCGC14_2934930</name>
</gene>
<comment type="caution">
    <text evidence="1">The sequence shown here is derived from an EMBL/GenBank/DDBJ whole genome shotgun (WGS) entry which is preliminary data.</text>
</comment>
<dbReference type="Pfam" id="PF16510">
    <property type="entry name" value="P22_portal"/>
    <property type="match status" value="1"/>
</dbReference>
<sequence length="379" mass="42756">WREPKNCVHWFDKRESELDSKFIHKDSEIAAAKKATKASEEKAKLDREKATAFAVESGADLRDPKIQEVIEEAGIPVFSIEEVVCNIMHHTIRVGDTFLEDREDELNGVQMFPIVFFWPKWVNGYKSGVAEKLIGIQEEINWTHSMALNLVKQIANTGVIIRDDPNGEYSDWLKENLGTSGVVLNETKAGGKIEFLDPPAFPTMEIFTQQAMQNANRITGIVSLPEKDPKALSGRAKFLDRQKETQGTMSLNLNWNYTLAILGDLIVDIIRKNDIFSEDEIREVVDKDDLLDEEILDEARGVVISLFQQQGGTVPEQPQSPNPIRMSNAPAINQAEMLDKFQEEQALFQSFVDQVDAAARPIAEEILINLIHSMKTGEY</sequence>
<dbReference type="EMBL" id="LAZR01058689">
    <property type="protein sequence ID" value="KKK69349.1"/>
    <property type="molecule type" value="Genomic_DNA"/>
</dbReference>
<evidence type="ECO:0000313" key="1">
    <source>
        <dbReference type="EMBL" id="KKK69349.1"/>
    </source>
</evidence>
<accession>A0A0F8ZSI2</accession>
<feature type="non-terminal residue" evidence="1">
    <location>
        <position position="379"/>
    </location>
</feature>